<dbReference type="Gene3D" id="3.40.50.1820">
    <property type="entry name" value="alpha/beta hydrolase"/>
    <property type="match status" value="2"/>
</dbReference>
<dbReference type="GO" id="GO:0008239">
    <property type="term" value="F:dipeptidyl-peptidase activity"/>
    <property type="evidence" value="ECO:0007669"/>
    <property type="project" value="TreeGrafter"/>
</dbReference>
<protein>
    <submittedName>
        <fullName evidence="7">Serine carboxypeptidase</fullName>
    </submittedName>
</protein>
<evidence type="ECO:0000313" key="7">
    <source>
        <dbReference type="EMBL" id="KAF2421488.1"/>
    </source>
</evidence>
<dbReference type="InterPro" id="IPR008758">
    <property type="entry name" value="Peptidase_S28"/>
</dbReference>
<comment type="similarity">
    <text evidence="1">Belongs to the peptidase S28 family.</text>
</comment>
<dbReference type="GO" id="GO:0004180">
    <property type="term" value="F:carboxypeptidase activity"/>
    <property type="evidence" value="ECO:0007669"/>
    <property type="project" value="UniProtKB-KW"/>
</dbReference>
<comment type="caution">
    <text evidence="7">The sequence shown here is derived from an EMBL/GenBank/DDBJ whole genome shotgun (WGS) entry which is preliminary data.</text>
</comment>
<evidence type="ECO:0000256" key="6">
    <source>
        <dbReference type="SAM" id="SignalP"/>
    </source>
</evidence>
<dbReference type="GO" id="GO:0006508">
    <property type="term" value="P:proteolysis"/>
    <property type="evidence" value="ECO:0007669"/>
    <property type="project" value="UniProtKB-KW"/>
</dbReference>
<proteinExistence type="inferred from homology"/>
<dbReference type="GO" id="GO:0070008">
    <property type="term" value="F:serine-type exopeptidase activity"/>
    <property type="evidence" value="ECO:0007669"/>
    <property type="project" value="InterPro"/>
</dbReference>
<organism evidence="7 8">
    <name type="scientific">Tothia fuscella</name>
    <dbReference type="NCBI Taxonomy" id="1048955"/>
    <lineage>
        <taxon>Eukaryota</taxon>
        <taxon>Fungi</taxon>
        <taxon>Dikarya</taxon>
        <taxon>Ascomycota</taxon>
        <taxon>Pezizomycotina</taxon>
        <taxon>Dothideomycetes</taxon>
        <taxon>Pleosporomycetidae</taxon>
        <taxon>Venturiales</taxon>
        <taxon>Cylindrosympodiaceae</taxon>
        <taxon>Tothia</taxon>
    </lineage>
</organism>
<evidence type="ECO:0000256" key="4">
    <source>
        <dbReference type="ARBA" id="ARBA00022801"/>
    </source>
</evidence>
<evidence type="ECO:0000313" key="8">
    <source>
        <dbReference type="Proteomes" id="UP000800235"/>
    </source>
</evidence>
<accession>A0A9P4NHD5</accession>
<keyword evidence="2" id="KW-0645">Protease</keyword>
<keyword evidence="3 6" id="KW-0732">Signal</keyword>
<keyword evidence="7" id="KW-0121">Carboxypeptidase</keyword>
<evidence type="ECO:0000256" key="3">
    <source>
        <dbReference type="ARBA" id="ARBA00022729"/>
    </source>
</evidence>
<dbReference type="Pfam" id="PF05577">
    <property type="entry name" value="Peptidase_S28"/>
    <property type="match status" value="1"/>
</dbReference>
<feature type="signal peptide" evidence="6">
    <location>
        <begin position="1"/>
        <end position="25"/>
    </location>
</feature>
<evidence type="ECO:0000256" key="5">
    <source>
        <dbReference type="ARBA" id="ARBA00023180"/>
    </source>
</evidence>
<dbReference type="OrthoDB" id="1735038at2759"/>
<dbReference type="SUPFAM" id="SSF53474">
    <property type="entry name" value="alpha/beta-Hydrolases"/>
    <property type="match status" value="1"/>
</dbReference>
<gene>
    <name evidence="7" type="ORF">EJ08DRAFT_727255</name>
</gene>
<feature type="chain" id="PRO_5040158843" evidence="6">
    <location>
        <begin position="26"/>
        <end position="536"/>
    </location>
</feature>
<reference evidence="7" key="1">
    <citation type="journal article" date="2020" name="Stud. Mycol.">
        <title>101 Dothideomycetes genomes: a test case for predicting lifestyles and emergence of pathogens.</title>
        <authorList>
            <person name="Haridas S."/>
            <person name="Albert R."/>
            <person name="Binder M."/>
            <person name="Bloem J."/>
            <person name="Labutti K."/>
            <person name="Salamov A."/>
            <person name="Andreopoulos B."/>
            <person name="Baker S."/>
            <person name="Barry K."/>
            <person name="Bills G."/>
            <person name="Bluhm B."/>
            <person name="Cannon C."/>
            <person name="Castanera R."/>
            <person name="Culley D."/>
            <person name="Daum C."/>
            <person name="Ezra D."/>
            <person name="Gonzalez J."/>
            <person name="Henrissat B."/>
            <person name="Kuo A."/>
            <person name="Liang C."/>
            <person name="Lipzen A."/>
            <person name="Lutzoni F."/>
            <person name="Magnuson J."/>
            <person name="Mondo S."/>
            <person name="Nolan M."/>
            <person name="Ohm R."/>
            <person name="Pangilinan J."/>
            <person name="Park H.-J."/>
            <person name="Ramirez L."/>
            <person name="Alfaro M."/>
            <person name="Sun H."/>
            <person name="Tritt A."/>
            <person name="Yoshinaga Y."/>
            <person name="Zwiers L.-H."/>
            <person name="Turgeon B."/>
            <person name="Goodwin S."/>
            <person name="Spatafora J."/>
            <person name="Crous P."/>
            <person name="Grigoriev I."/>
        </authorList>
    </citation>
    <scope>NUCLEOTIDE SEQUENCE</scope>
    <source>
        <strain evidence="7">CBS 130266</strain>
    </source>
</reference>
<keyword evidence="8" id="KW-1185">Reference proteome</keyword>
<evidence type="ECO:0000256" key="2">
    <source>
        <dbReference type="ARBA" id="ARBA00022670"/>
    </source>
</evidence>
<dbReference type="InterPro" id="IPR029058">
    <property type="entry name" value="AB_hydrolase_fold"/>
</dbReference>
<dbReference type="FunFam" id="3.40.50.1820:FF:000165">
    <property type="entry name" value="Serine peptidase, putative"/>
    <property type="match status" value="1"/>
</dbReference>
<dbReference type="PANTHER" id="PTHR11010:SF23">
    <property type="entry name" value="SERINE PEPTIDASE"/>
    <property type="match status" value="1"/>
</dbReference>
<sequence length="536" mass="59818">MLPIPLRAVLALTIALTSSIHLTLAYPHKDHPNSILAQTRYGNRTLLGTSTFTQPIDHKNPSLGNFSQFYYWSDEHWAGPGSPVIMFTPGEANVTGYNSYLTLNRTTGVVAREIGAAVVVVEHRYWGVSSPFANLSTDNLQYLTLENSIADFVRFAKEAKLPFDVQGNNNADNAPWLFVGGSYSGALAAWIESISPGTFWAYWASSAPVQSMDYWQYFVPVQQGMPKNCSADVTKVVDYVDQVGYTGSEEEKKAFQTRFGLGNLEHYEDFASALQNGPWLWQGNQFYQNSGFYDFCDAVEGADTPSSNNSSIVRIPTAEGVGVEKAVAGYARWVNETMLPGFCASYGYAEWQGPYNTKCFDTHDPASPLFTDWSLSNQFDRQWVWMTCNEPFGYWQDAAPRDRPSIVSRFVNEKYWTRQCGLFFPEVAGETYGIAKGKTYDDVNEYTGGWNIDNSTRLLHVNGQFDPWREASVASDFRPLGPLQSIEKVPTRLVPGGFHTSDLVTRNGVVNAAAKEIIDQGVQIMAEWVKQWPAGK</sequence>
<dbReference type="AlphaFoldDB" id="A0A9P4NHD5"/>
<name>A0A9P4NHD5_9PEZI</name>
<evidence type="ECO:0000256" key="1">
    <source>
        <dbReference type="ARBA" id="ARBA00011079"/>
    </source>
</evidence>
<dbReference type="PANTHER" id="PTHR11010">
    <property type="entry name" value="PROTEASE S28 PRO-X CARBOXYPEPTIDASE-RELATED"/>
    <property type="match status" value="1"/>
</dbReference>
<keyword evidence="4" id="KW-0378">Hydrolase</keyword>
<dbReference type="EMBL" id="MU007098">
    <property type="protein sequence ID" value="KAF2421488.1"/>
    <property type="molecule type" value="Genomic_DNA"/>
</dbReference>
<keyword evidence="5" id="KW-0325">Glycoprotein</keyword>
<dbReference type="Proteomes" id="UP000800235">
    <property type="component" value="Unassembled WGS sequence"/>
</dbReference>